<evidence type="ECO:0000313" key="2">
    <source>
        <dbReference type="EMBL" id="PNH06493.1"/>
    </source>
</evidence>
<dbReference type="EMBL" id="PGGS01000234">
    <property type="protein sequence ID" value="PNH06493.1"/>
    <property type="molecule type" value="Genomic_DNA"/>
</dbReference>
<proteinExistence type="predicted"/>
<reference evidence="2 3" key="1">
    <citation type="journal article" date="2017" name="Mol. Biol. Evol.">
        <title>The 4-celled Tetrabaena socialis nuclear genome reveals the essential components for genetic control of cell number at the origin of multicellularity in the volvocine lineage.</title>
        <authorList>
            <person name="Featherston J."/>
            <person name="Arakaki Y."/>
            <person name="Hanschen E.R."/>
            <person name="Ferris P.J."/>
            <person name="Michod R.E."/>
            <person name="Olson B.J.S.C."/>
            <person name="Nozaki H."/>
            <person name="Durand P.M."/>
        </authorList>
    </citation>
    <scope>NUCLEOTIDE SEQUENCE [LARGE SCALE GENOMIC DNA]</scope>
    <source>
        <strain evidence="2 3">NIES-571</strain>
    </source>
</reference>
<name>A0A2J8A1V6_9CHLO</name>
<accession>A0A2J8A1V6</accession>
<evidence type="ECO:0000256" key="1">
    <source>
        <dbReference type="SAM" id="MobiDB-lite"/>
    </source>
</evidence>
<feature type="compositionally biased region" description="Basic residues" evidence="1">
    <location>
        <begin position="1"/>
        <end position="13"/>
    </location>
</feature>
<comment type="caution">
    <text evidence="2">The sequence shown here is derived from an EMBL/GenBank/DDBJ whole genome shotgun (WGS) entry which is preliminary data.</text>
</comment>
<organism evidence="2 3">
    <name type="scientific">Tetrabaena socialis</name>
    <dbReference type="NCBI Taxonomy" id="47790"/>
    <lineage>
        <taxon>Eukaryota</taxon>
        <taxon>Viridiplantae</taxon>
        <taxon>Chlorophyta</taxon>
        <taxon>core chlorophytes</taxon>
        <taxon>Chlorophyceae</taxon>
        <taxon>CS clade</taxon>
        <taxon>Chlamydomonadales</taxon>
        <taxon>Tetrabaenaceae</taxon>
        <taxon>Tetrabaena</taxon>
    </lineage>
</organism>
<feature type="region of interest" description="Disordered" evidence="1">
    <location>
        <begin position="141"/>
        <end position="200"/>
    </location>
</feature>
<dbReference type="AlphaFoldDB" id="A0A2J8A1V6"/>
<feature type="region of interest" description="Disordered" evidence="1">
    <location>
        <begin position="1"/>
        <end position="112"/>
    </location>
</feature>
<protein>
    <submittedName>
        <fullName evidence="2">Uncharacterized protein</fullName>
    </submittedName>
</protein>
<keyword evidence="3" id="KW-1185">Reference proteome</keyword>
<feature type="compositionally biased region" description="Polar residues" evidence="1">
    <location>
        <begin position="96"/>
        <end position="112"/>
    </location>
</feature>
<feature type="compositionally biased region" description="Low complexity" evidence="1">
    <location>
        <begin position="159"/>
        <end position="188"/>
    </location>
</feature>
<sequence>MVVFRGPRRRTSKLHPPPSNATGPGCPESRARRASQLRASAVRTPLATVIRSGPCVRGSGSSAGAKRWRSLRRKEAPAHRRSASTTAARAGEPYGNTASPRSSAGNPPDRQQLSVAERWLQPINIAKPAAATQFTAAELPRGQLGGGHQHPKLPRRLPGGAAASTASAGWGRGQRGAQQGQQQRPQYGSLGGGGAGAPGLPAILRWRRVCHQQTEQGVQGTEEARGG</sequence>
<gene>
    <name evidence="2" type="ORF">TSOC_007168</name>
</gene>
<evidence type="ECO:0000313" key="3">
    <source>
        <dbReference type="Proteomes" id="UP000236333"/>
    </source>
</evidence>
<dbReference type="Proteomes" id="UP000236333">
    <property type="component" value="Unassembled WGS sequence"/>
</dbReference>